<dbReference type="Gene3D" id="3.30.450.40">
    <property type="match status" value="1"/>
</dbReference>
<dbReference type="PROSITE" id="PS50045">
    <property type="entry name" value="SIGMA54_INTERACT_4"/>
    <property type="match status" value="1"/>
</dbReference>
<protein>
    <submittedName>
        <fullName evidence="8">Sigma-54-dependent Fis family transcriptional regulator</fullName>
    </submittedName>
</protein>
<evidence type="ECO:0000256" key="5">
    <source>
        <dbReference type="ARBA" id="ARBA00023163"/>
    </source>
</evidence>
<dbReference type="Pfam" id="PF02954">
    <property type="entry name" value="HTH_8"/>
    <property type="match status" value="1"/>
</dbReference>
<dbReference type="InterPro" id="IPR027417">
    <property type="entry name" value="P-loop_NTPase"/>
</dbReference>
<dbReference type="Gene3D" id="3.30.450.20">
    <property type="entry name" value="PAS domain"/>
    <property type="match status" value="1"/>
</dbReference>
<evidence type="ECO:0000259" key="7">
    <source>
        <dbReference type="PROSITE" id="PS50045"/>
    </source>
</evidence>
<reference evidence="8 9" key="1">
    <citation type="submission" date="2019-07" db="EMBL/GenBank/DDBJ databases">
        <title>Reclasification of Spiribacter aquaticus.</title>
        <authorList>
            <person name="Leon M.J."/>
            <person name="Sanchez-Porro C."/>
            <person name="Ventosa A."/>
        </authorList>
    </citation>
    <scope>NUCLEOTIDE SEQUENCE [LARGE SCALE GENOMIC DNA]</scope>
    <source>
        <strain evidence="8 9">SP30</strain>
    </source>
</reference>
<dbReference type="SUPFAM" id="SSF46689">
    <property type="entry name" value="Homeodomain-like"/>
    <property type="match status" value="1"/>
</dbReference>
<keyword evidence="3" id="KW-0805">Transcription regulation</keyword>
<dbReference type="Pfam" id="PF25601">
    <property type="entry name" value="AAA_lid_14"/>
    <property type="match status" value="1"/>
</dbReference>
<name>A0A557RJH3_9GAMM</name>
<gene>
    <name evidence="8" type="ORF">FPL11_04260</name>
</gene>
<keyword evidence="9" id="KW-1185">Reference proteome</keyword>
<dbReference type="InterPro" id="IPR003018">
    <property type="entry name" value="GAF"/>
</dbReference>
<dbReference type="EMBL" id="VMKP01000002">
    <property type="protein sequence ID" value="TVO65305.1"/>
    <property type="molecule type" value="Genomic_DNA"/>
</dbReference>
<dbReference type="Gene3D" id="1.10.10.60">
    <property type="entry name" value="Homeodomain-like"/>
    <property type="match status" value="1"/>
</dbReference>
<organism evidence="8 9">
    <name type="scientific">Spiribacter aquaticus</name>
    <dbReference type="NCBI Taxonomy" id="1935996"/>
    <lineage>
        <taxon>Bacteria</taxon>
        <taxon>Pseudomonadati</taxon>
        <taxon>Pseudomonadota</taxon>
        <taxon>Gammaproteobacteria</taxon>
        <taxon>Chromatiales</taxon>
        <taxon>Ectothiorhodospiraceae</taxon>
        <taxon>Spiribacter</taxon>
    </lineage>
</organism>
<dbReference type="Pfam" id="PF01590">
    <property type="entry name" value="GAF"/>
    <property type="match status" value="1"/>
</dbReference>
<dbReference type="InterPro" id="IPR002197">
    <property type="entry name" value="HTH_Fis"/>
</dbReference>
<dbReference type="GO" id="GO:0006355">
    <property type="term" value="P:regulation of DNA-templated transcription"/>
    <property type="evidence" value="ECO:0007669"/>
    <property type="project" value="InterPro"/>
</dbReference>
<dbReference type="GO" id="GO:0043565">
    <property type="term" value="F:sequence-specific DNA binding"/>
    <property type="evidence" value="ECO:0007669"/>
    <property type="project" value="InterPro"/>
</dbReference>
<dbReference type="Gene3D" id="1.10.8.60">
    <property type="match status" value="1"/>
</dbReference>
<keyword evidence="5" id="KW-0804">Transcription</keyword>
<evidence type="ECO:0000256" key="3">
    <source>
        <dbReference type="ARBA" id="ARBA00023015"/>
    </source>
</evidence>
<dbReference type="PANTHER" id="PTHR32071:SF117">
    <property type="entry name" value="PTS-DEPENDENT DIHYDROXYACETONE KINASE OPERON REGULATORY PROTEIN-RELATED"/>
    <property type="match status" value="1"/>
</dbReference>
<dbReference type="Gene3D" id="3.40.50.300">
    <property type="entry name" value="P-loop containing nucleotide triphosphate hydrolases"/>
    <property type="match status" value="1"/>
</dbReference>
<dbReference type="InterPro" id="IPR009057">
    <property type="entry name" value="Homeodomain-like_sf"/>
</dbReference>
<dbReference type="GO" id="GO:0005524">
    <property type="term" value="F:ATP binding"/>
    <property type="evidence" value="ECO:0007669"/>
    <property type="project" value="UniProtKB-KW"/>
</dbReference>
<dbReference type="InterPro" id="IPR029016">
    <property type="entry name" value="GAF-like_dom_sf"/>
</dbReference>
<feature type="region of interest" description="Disordered" evidence="6">
    <location>
        <begin position="1"/>
        <end position="22"/>
    </location>
</feature>
<dbReference type="PRINTS" id="PR01590">
    <property type="entry name" value="HTHFIS"/>
</dbReference>
<feature type="domain" description="Sigma-54 factor interaction" evidence="7">
    <location>
        <begin position="404"/>
        <end position="537"/>
    </location>
</feature>
<evidence type="ECO:0000313" key="8">
    <source>
        <dbReference type="EMBL" id="TVO65305.1"/>
    </source>
</evidence>
<proteinExistence type="predicted"/>
<evidence type="ECO:0000256" key="1">
    <source>
        <dbReference type="ARBA" id="ARBA00022741"/>
    </source>
</evidence>
<sequence>MAFAFTKNRGRREEDNMAIQSREISRARQSLERRGRVSTASLPPDIAESWQRCVDLGLDPLGPARLADLDADALRDACESHDDLIRFARPEIELLYDQIAGSNFMIALGSSDGLILQTLVDHQFADNAAAHTVVPGSDWTEVVRGTNALGIALKTGRPAHVYGEEHYLRANAGVSCICTPIFDGRGAIAGLLDASTTAAHRQEHTAALLQMSAGNIENCLIRSRCEDQLILLFHPRPEYLDTLSVGVLVLDRDYRIVAFNRRGGIFLAGLSDLIGRSFSAVFEEPLESLASRLGRGETVRVRDRFGSAASMRCLSNRASFALSARAVPVATRPVTDDGAAQAATPALILEDPVLAERLTGLPQAAHRGLCISIDGETGTGKTALAGFIHASAGRQGAWHCLRPGDSPEAITPAMLEGGTLCIDAPGEFDPTTQAALLRLVERLQDNDVLLISTGLEGPAQEASQGRLRTDLAYRLAGFRVAVPPLRERDDLDELIEHCLAEIQPDLRLTAAALKALQGHHWPGNLHELRSQLQHASVRTAGFELGIEDFPDLATAVDPPITAGRIAEALMQLTDNGLKWRDVHGQTIALMVEQCEGNVADAARRLGLSRTTVYKYLQ</sequence>
<dbReference type="InterPro" id="IPR058031">
    <property type="entry name" value="AAA_lid_NorR"/>
</dbReference>
<dbReference type="Pfam" id="PF14532">
    <property type="entry name" value="Sigma54_activ_2"/>
    <property type="match status" value="1"/>
</dbReference>
<keyword evidence="1" id="KW-0547">Nucleotide-binding</keyword>
<dbReference type="SUPFAM" id="SSF52540">
    <property type="entry name" value="P-loop containing nucleoside triphosphate hydrolases"/>
    <property type="match status" value="1"/>
</dbReference>
<evidence type="ECO:0000313" key="9">
    <source>
        <dbReference type="Proteomes" id="UP000316688"/>
    </source>
</evidence>
<dbReference type="Proteomes" id="UP000316688">
    <property type="component" value="Unassembled WGS sequence"/>
</dbReference>
<evidence type="ECO:0000256" key="2">
    <source>
        <dbReference type="ARBA" id="ARBA00022840"/>
    </source>
</evidence>
<comment type="caution">
    <text evidence="8">The sequence shown here is derived from an EMBL/GenBank/DDBJ whole genome shotgun (WGS) entry which is preliminary data.</text>
</comment>
<dbReference type="AlphaFoldDB" id="A0A557RJH3"/>
<evidence type="ECO:0000256" key="6">
    <source>
        <dbReference type="SAM" id="MobiDB-lite"/>
    </source>
</evidence>
<keyword evidence="4" id="KW-0238">DNA-binding</keyword>
<dbReference type="InterPro" id="IPR002078">
    <property type="entry name" value="Sigma_54_int"/>
</dbReference>
<evidence type="ECO:0000256" key="4">
    <source>
        <dbReference type="ARBA" id="ARBA00023125"/>
    </source>
</evidence>
<dbReference type="PANTHER" id="PTHR32071">
    <property type="entry name" value="TRANSCRIPTIONAL REGULATORY PROTEIN"/>
    <property type="match status" value="1"/>
</dbReference>
<keyword evidence="2" id="KW-0067">ATP-binding</keyword>
<accession>A0A557RJH3</accession>